<dbReference type="EMBL" id="GGEC01045464">
    <property type="protein sequence ID" value="MBX25948.1"/>
    <property type="molecule type" value="Transcribed_RNA"/>
</dbReference>
<organism evidence="1">
    <name type="scientific">Rhizophora mucronata</name>
    <name type="common">Asiatic mangrove</name>
    <dbReference type="NCBI Taxonomy" id="61149"/>
    <lineage>
        <taxon>Eukaryota</taxon>
        <taxon>Viridiplantae</taxon>
        <taxon>Streptophyta</taxon>
        <taxon>Embryophyta</taxon>
        <taxon>Tracheophyta</taxon>
        <taxon>Spermatophyta</taxon>
        <taxon>Magnoliopsida</taxon>
        <taxon>eudicotyledons</taxon>
        <taxon>Gunneridae</taxon>
        <taxon>Pentapetalae</taxon>
        <taxon>rosids</taxon>
        <taxon>fabids</taxon>
        <taxon>Malpighiales</taxon>
        <taxon>Rhizophoraceae</taxon>
        <taxon>Rhizophora</taxon>
    </lineage>
</organism>
<dbReference type="AlphaFoldDB" id="A0A2P2M6T7"/>
<proteinExistence type="predicted"/>
<reference evidence="1" key="1">
    <citation type="submission" date="2018-02" db="EMBL/GenBank/DDBJ databases">
        <title>Rhizophora mucronata_Transcriptome.</title>
        <authorList>
            <person name="Meera S.P."/>
            <person name="Sreeshan A."/>
            <person name="Augustine A."/>
        </authorList>
    </citation>
    <scope>NUCLEOTIDE SEQUENCE</scope>
    <source>
        <tissue evidence="1">Leaf</tissue>
    </source>
</reference>
<protein>
    <submittedName>
        <fullName evidence="1">Uncharacterized protein</fullName>
    </submittedName>
</protein>
<name>A0A2P2M6T7_RHIMU</name>
<evidence type="ECO:0000313" key="1">
    <source>
        <dbReference type="EMBL" id="MBX25948.1"/>
    </source>
</evidence>
<sequence>MAICKKRKICRFPEVVIHKPEIIF</sequence>
<accession>A0A2P2M6T7</accession>